<evidence type="ECO:0000313" key="2">
    <source>
        <dbReference type="EMBL" id="CAH2049483.1"/>
    </source>
</evidence>
<protein>
    <submittedName>
        <fullName evidence="2">Uncharacterized protein</fullName>
    </submittedName>
</protein>
<dbReference type="Proteomes" id="UP000837857">
    <property type="component" value="Chromosome 19"/>
</dbReference>
<organism evidence="2 3">
    <name type="scientific">Iphiclides podalirius</name>
    <name type="common">scarce swallowtail</name>
    <dbReference type="NCBI Taxonomy" id="110791"/>
    <lineage>
        <taxon>Eukaryota</taxon>
        <taxon>Metazoa</taxon>
        <taxon>Ecdysozoa</taxon>
        <taxon>Arthropoda</taxon>
        <taxon>Hexapoda</taxon>
        <taxon>Insecta</taxon>
        <taxon>Pterygota</taxon>
        <taxon>Neoptera</taxon>
        <taxon>Endopterygota</taxon>
        <taxon>Lepidoptera</taxon>
        <taxon>Glossata</taxon>
        <taxon>Ditrysia</taxon>
        <taxon>Papilionoidea</taxon>
        <taxon>Papilionidae</taxon>
        <taxon>Papilioninae</taxon>
        <taxon>Iphiclides</taxon>
    </lineage>
</organism>
<evidence type="ECO:0000256" key="1">
    <source>
        <dbReference type="SAM" id="MobiDB-lite"/>
    </source>
</evidence>
<feature type="compositionally biased region" description="Basic and acidic residues" evidence="1">
    <location>
        <begin position="41"/>
        <end position="51"/>
    </location>
</feature>
<dbReference type="EMBL" id="OW152831">
    <property type="protein sequence ID" value="CAH2049483.1"/>
    <property type="molecule type" value="Genomic_DNA"/>
</dbReference>
<feature type="non-terminal residue" evidence="2">
    <location>
        <position position="84"/>
    </location>
</feature>
<sequence length="84" mass="9063">MGEAVNGLNLQRGSVLSDRVDLRRPSGINRRGRRSVKHSVSYKDAHSERDSGTPALSRPVTNTGGHCARGNTDTVVIKAPRANK</sequence>
<name>A0ABN8I930_9NEOP</name>
<evidence type="ECO:0000313" key="3">
    <source>
        <dbReference type="Proteomes" id="UP000837857"/>
    </source>
</evidence>
<keyword evidence="3" id="KW-1185">Reference proteome</keyword>
<accession>A0ABN8I930</accession>
<proteinExistence type="predicted"/>
<reference evidence="2" key="1">
    <citation type="submission" date="2022-03" db="EMBL/GenBank/DDBJ databases">
        <authorList>
            <person name="Martin H S."/>
        </authorList>
    </citation>
    <scope>NUCLEOTIDE SEQUENCE</scope>
</reference>
<feature type="region of interest" description="Disordered" evidence="1">
    <location>
        <begin position="1"/>
        <end position="84"/>
    </location>
</feature>
<gene>
    <name evidence="2" type="ORF">IPOD504_LOCUS6854</name>
</gene>